<organism evidence="2">
    <name type="scientific">marine metagenome</name>
    <dbReference type="NCBI Taxonomy" id="408172"/>
    <lineage>
        <taxon>unclassified sequences</taxon>
        <taxon>metagenomes</taxon>
        <taxon>ecological metagenomes</taxon>
    </lineage>
</organism>
<dbReference type="Gene3D" id="1.20.1290.10">
    <property type="entry name" value="AhpD-like"/>
    <property type="match status" value="1"/>
</dbReference>
<dbReference type="InterPro" id="IPR004675">
    <property type="entry name" value="AhpD_core"/>
</dbReference>
<dbReference type="NCBIfam" id="TIGR00778">
    <property type="entry name" value="ahpD_dom"/>
    <property type="match status" value="1"/>
</dbReference>
<sequence length="135" mass="14928">MSITPLIEYEDATEEVLSVYEDIMATRGSNWVNNFWKALATQPELLKRTWNGVKSVMADGALDSLTKEMIYVAVSATNNCNYCTNSHTTAARAKGMTDEMFAELMAVVGMANQTNSLANGFQVEVDEQFRNGGRN</sequence>
<accession>A0A381YR80</accession>
<evidence type="ECO:0000313" key="2">
    <source>
        <dbReference type="EMBL" id="SVA79528.1"/>
    </source>
</evidence>
<dbReference type="AlphaFoldDB" id="A0A381YR80"/>
<dbReference type="InterPro" id="IPR029032">
    <property type="entry name" value="AhpD-like"/>
</dbReference>
<dbReference type="GO" id="GO:0051920">
    <property type="term" value="F:peroxiredoxin activity"/>
    <property type="evidence" value="ECO:0007669"/>
    <property type="project" value="InterPro"/>
</dbReference>
<dbReference type="InterPro" id="IPR003779">
    <property type="entry name" value="CMD-like"/>
</dbReference>
<dbReference type="PANTHER" id="PTHR35446:SF2">
    <property type="entry name" value="CARBOXYMUCONOLACTONE DECARBOXYLASE-LIKE DOMAIN-CONTAINING PROTEIN"/>
    <property type="match status" value="1"/>
</dbReference>
<dbReference type="Pfam" id="PF02627">
    <property type="entry name" value="CMD"/>
    <property type="match status" value="1"/>
</dbReference>
<reference evidence="2" key="1">
    <citation type="submission" date="2018-05" db="EMBL/GenBank/DDBJ databases">
        <authorList>
            <person name="Lanie J.A."/>
            <person name="Ng W.-L."/>
            <person name="Kazmierczak K.M."/>
            <person name="Andrzejewski T.M."/>
            <person name="Davidsen T.M."/>
            <person name="Wayne K.J."/>
            <person name="Tettelin H."/>
            <person name="Glass J.I."/>
            <person name="Rusch D."/>
            <person name="Podicherti R."/>
            <person name="Tsui H.-C.T."/>
            <person name="Winkler M.E."/>
        </authorList>
    </citation>
    <scope>NUCLEOTIDE SEQUENCE</scope>
</reference>
<proteinExistence type="predicted"/>
<feature type="domain" description="Carboxymuconolactone decarboxylase-like" evidence="1">
    <location>
        <begin position="43"/>
        <end position="122"/>
    </location>
</feature>
<dbReference type="SUPFAM" id="SSF69118">
    <property type="entry name" value="AhpD-like"/>
    <property type="match status" value="1"/>
</dbReference>
<dbReference type="EMBL" id="UINC01018860">
    <property type="protein sequence ID" value="SVA79528.1"/>
    <property type="molecule type" value="Genomic_DNA"/>
</dbReference>
<dbReference type="PANTHER" id="PTHR35446">
    <property type="entry name" value="SI:CH211-175M2.5"/>
    <property type="match status" value="1"/>
</dbReference>
<gene>
    <name evidence="2" type="ORF">METZ01_LOCUS132382</name>
</gene>
<protein>
    <recommendedName>
        <fullName evidence="1">Carboxymuconolactone decarboxylase-like domain-containing protein</fullName>
    </recommendedName>
</protein>
<name>A0A381YR80_9ZZZZ</name>
<evidence type="ECO:0000259" key="1">
    <source>
        <dbReference type="Pfam" id="PF02627"/>
    </source>
</evidence>